<keyword evidence="5" id="KW-0627">Porphyrin biosynthesis</keyword>
<gene>
    <name evidence="9" type="ORF">Ddye_031923</name>
</gene>
<keyword evidence="2 6" id="KW-0489">Methyltransferase</keyword>
<keyword evidence="4" id="KW-0949">S-adenosyl-L-methionine</keyword>
<feature type="transmembrane region" description="Helical" evidence="7">
    <location>
        <begin position="6"/>
        <end position="26"/>
    </location>
</feature>
<dbReference type="EC" id="2.1.1.107" evidence="1"/>
<keyword evidence="3 6" id="KW-0808">Transferase</keyword>
<dbReference type="AlphaFoldDB" id="A0AAD9TJX1"/>
<organism evidence="9 10">
    <name type="scientific">Dipteronia dyeriana</name>
    <dbReference type="NCBI Taxonomy" id="168575"/>
    <lineage>
        <taxon>Eukaryota</taxon>
        <taxon>Viridiplantae</taxon>
        <taxon>Streptophyta</taxon>
        <taxon>Embryophyta</taxon>
        <taxon>Tracheophyta</taxon>
        <taxon>Spermatophyta</taxon>
        <taxon>Magnoliopsida</taxon>
        <taxon>eudicotyledons</taxon>
        <taxon>Gunneridae</taxon>
        <taxon>Pentapetalae</taxon>
        <taxon>rosids</taxon>
        <taxon>malvids</taxon>
        <taxon>Sapindales</taxon>
        <taxon>Sapindaceae</taxon>
        <taxon>Hippocastanoideae</taxon>
        <taxon>Acereae</taxon>
        <taxon>Dipteronia</taxon>
    </lineage>
</organism>
<dbReference type="InterPro" id="IPR000878">
    <property type="entry name" value="4pyrrol_Mease"/>
</dbReference>
<evidence type="ECO:0000256" key="4">
    <source>
        <dbReference type="ARBA" id="ARBA00022691"/>
    </source>
</evidence>
<dbReference type="Pfam" id="PF00590">
    <property type="entry name" value="TP_methylase"/>
    <property type="match status" value="1"/>
</dbReference>
<evidence type="ECO:0000256" key="7">
    <source>
        <dbReference type="SAM" id="Phobius"/>
    </source>
</evidence>
<dbReference type="GO" id="GO:0032259">
    <property type="term" value="P:methylation"/>
    <property type="evidence" value="ECO:0007669"/>
    <property type="project" value="UniProtKB-KW"/>
</dbReference>
<dbReference type="Proteomes" id="UP001280121">
    <property type="component" value="Unassembled WGS sequence"/>
</dbReference>
<dbReference type="SUPFAM" id="SSF53790">
    <property type="entry name" value="Tetrapyrrole methylase"/>
    <property type="match status" value="1"/>
</dbReference>
<dbReference type="EMBL" id="JANJYI010000009">
    <property type="protein sequence ID" value="KAK2637131.1"/>
    <property type="molecule type" value="Genomic_DNA"/>
</dbReference>
<evidence type="ECO:0000256" key="1">
    <source>
        <dbReference type="ARBA" id="ARBA00012162"/>
    </source>
</evidence>
<dbReference type="InterPro" id="IPR003043">
    <property type="entry name" value="Uropor_MeTrfase_CS"/>
</dbReference>
<dbReference type="PANTHER" id="PTHR45790:SF3">
    <property type="entry name" value="S-ADENOSYL-L-METHIONINE-DEPENDENT UROPORPHYRINOGEN III METHYLTRANSFERASE, CHLOROPLASTIC"/>
    <property type="match status" value="1"/>
</dbReference>
<dbReference type="GO" id="GO:0004851">
    <property type="term" value="F:uroporphyrin-III C-methyltransferase activity"/>
    <property type="evidence" value="ECO:0007669"/>
    <property type="project" value="UniProtKB-EC"/>
</dbReference>
<dbReference type="PROSITE" id="PS00840">
    <property type="entry name" value="SUMT_2"/>
    <property type="match status" value="1"/>
</dbReference>
<keyword evidence="10" id="KW-1185">Reference proteome</keyword>
<evidence type="ECO:0000313" key="9">
    <source>
        <dbReference type="EMBL" id="KAK2637131.1"/>
    </source>
</evidence>
<evidence type="ECO:0000256" key="2">
    <source>
        <dbReference type="ARBA" id="ARBA00022603"/>
    </source>
</evidence>
<dbReference type="CDD" id="cd11642">
    <property type="entry name" value="SUMT"/>
    <property type="match status" value="1"/>
</dbReference>
<sequence>MYLYSFIHSYISIFTFIFLSQMLALAKSEMALVNKLPLSSFSSSNTKSINPVNPKPIFCSLHFKTSSFSSSSSPFTEKHSLERYQRDQWIYNNLQQQKPAEPTSCSVSEDNEDSIRQDDIELQLPELKKLLDVLREKRESKCFGDGREDKCGPGDVYLVGTGPGDPELLTLKAMRVMQKADLLLYDRLVSNDVLDLVSQNARLLYVGKTAGYHSRTQEEIHELLLSFAEAGATVVRLKGGDPLVFGRGGEEMDFLQQQGIQVKVIPGITAASGIAAELGIPLTHRGVANSVRFLTGHSRKGGTDPLFVAENAADPDSTLVVYMGLSTLPSLALKLMHRGLPPNTPAAAIERGTTPQQRVVFAELKDLSDKISSADLISPTLIVIGKVVSLSPFWPYTSKEAPCMAEAK</sequence>
<dbReference type="InterPro" id="IPR014776">
    <property type="entry name" value="4pyrrole_Mease_sub2"/>
</dbReference>
<evidence type="ECO:0000256" key="6">
    <source>
        <dbReference type="RuleBase" id="RU003960"/>
    </source>
</evidence>
<keyword evidence="7" id="KW-0812">Transmembrane</keyword>
<proteinExistence type="inferred from homology"/>
<keyword evidence="7" id="KW-1133">Transmembrane helix</keyword>
<accession>A0AAD9TJX1</accession>
<dbReference type="PROSITE" id="PS00839">
    <property type="entry name" value="SUMT_1"/>
    <property type="match status" value="1"/>
</dbReference>
<protein>
    <recommendedName>
        <fullName evidence="1">uroporphyrinogen-III C-methyltransferase</fullName>
        <ecNumber evidence="1">2.1.1.107</ecNumber>
    </recommendedName>
</protein>
<dbReference type="FunFam" id="3.40.1010.10:FF:000001">
    <property type="entry name" value="Siroheme synthase"/>
    <property type="match status" value="1"/>
</dbReference>
<evidence type="ECO:0000256" key="3">
    <source>
        <dbReference type="ARBA" id="ARBA00022679"/>
    </source>
</evidence>
<evidence type="ECO:0000256" key="5">
    <source>
        <dbReference type="ARBA" id="ARBA00023244"/>
    </source>
</evidence>
<comment type="caution">
    <text evidence="9">The sequence shown here is derived from an EMBL/GenBank/DDBJ whole genome shotgun (WGS) entry which is preliminary data.</text>
</comment>
<evidence type="ECO:0000313" key="10">
    <source>
        <dbReference type="Proteomes" id="UP001280121"/>
    </source>
</evidence>
<keyword evidence="7" id="KW-0472">Membrane</keyword>
<dbReference type="InterPro" id="IPR035996">
    <property type="entry name" value="4pyrrol_Methylase_sf"/>
</dbReference>
<comment type="similarity">
    <text evidence="6">Belongs to the precorrin methyltransferase family.</text>
</comment>
<dbReference type="PANTHER" id="PTHR45790">
    <property type="entry name" value="SIROHEME SYNTHASE-RELATED"/>
    <property type="match status" value="1"/>
</dbReference>
<dbReference type="InterPro" id="IPR014777">
    <property type="entry name" value="4pyrrole_Mease_sub1"/>
</dbReference>
<dbReference type="Gene3D" id="3.30.950.10">
    <property type="entry name" value="Methyltransferase, Cobalt-precorrin-4 Transmethylase, Domain 2"/>
    <property type="match status" value="1"/>
</dbReference>
<dbReference type="NCBIfam" id="TIGR01469">
    <property type="entry name" value="cobA_cysG_Cterm"/>
    <property type="match status" value="1"/>
</dbReference>
<evidence type="ECO:0000259" key="8">
    <source>
        <dbReference type="Pfam" id="PF00590"/>
    </source>
</evidence>
<dbReference type="GO" id="GO:0019354">
    <property type="term" value="P:siroheme biosynthetic process"/>
    <property type="evidence" value="ECO:0007669"/>
    <property type="project" value="InterPro"/>
</dbReference>
<reference evidence="9" key="1">
    <citation type="journal article" date="2023" name="Plant J.">
        <title>Genome sequences and population genomics provide insights into the demographic history, inbreeding, and mutation load of two 'living fossil' tree species of Dipteronia.</title>
        <authorList>
            <person name="Feng Y."/>
            <person name="Comes H.P."/>
            <person name="Chen J."/>
            <person name="Zhu S."/>
            <person name="Lu R."/>
            <person name="Zhang X."/>
            <person name="Li P."/>
            <person name="Qiu J."/>
            <person name="Olsen K.M."/>
            <person name="Qiu Y."/>
        </authorList>
    </citation>
    <scope>NUCLEOTIDE SEQUENCE</scope>
    <source>
        <strain evidence="9">KIB01</strain>
    </source>
</reference>
<dbReference type="NCBIfam" id="NF004790">
    <property type="entry name" value="PRK06136.1"/>
    <property type="match status" value="1"/>
</dbReference>
<feature type="domain" description="Tetrapyrrole methylase" evidence="8">
    <location>
        <begin position="156"/>
        <end position="367"/>
    </location>
</feature>
<name>A0AAD9TJX1_9ROSI</name>
<dbReference type="FunFam" id="3.30.950.10:FF:000001">
    <property type="entry name" value="Siroheme synthase"/>
    <property type="match status" value="1"/>
</dbReference>
<dbReference type="Gene3D" id="3.40.1010.10">
    <property type="entry name" value="Cobalt-precorrin-4 Transmethylase, Domain 1"/>
    <property type="match status" value="1"/>
</dbReference>
<dbReference type="InterPro" id="IPR050161">
    <property type="entry name" value="Siro_Cobalamin_biosynth"/>
</dbReference>
<dbReference type="InterPro" id="IPR006366">
    <property type="entry name" value="CobA/CysG_C"/>
</dbReference>